<reference evidence="3" key="1">
    <citation type="submission" date="2021-04" db="EMBL/GenBank/DDBJ databases">
        <title>Draft genome assembly of strain Phenylobacterium sp. 20VBR1 using MiniION and Illumina platforms.</title>
        <authorList>
            <person name="Thomas F.A."/>
            <person name="Krishnan K.P."/>
            <person name="Sinha R.K."/>
        </authorList>
    </citation>
    <scope>NUCLEOTIDE SEQUENCE</scope>
    <source>
        <strain evidence="3">20VBR1</strain>
    </source>
</reference>
<dbReference type="PROSITE" id="PS50005">
    <property type="entry name" value="TPR"/>
    <property type="match status" value="1"/>
</dbReference>
<keyword evidence="1" id="KW-0802">TPR repeat</keyword>
<dbReference type="PROSITE" id="PS51257">
    <property type="entry name" value="PROKAR_LIPOPROTEIN"/>
    <property type="match status" value="1"/>
</dbReference>
<proteinExistence type="predicted"/>
<sequence length="322" mass="33823">MGLRLIGRLAVCAGLMMVLSACATTVDISARFPARYAETANIRNIAVADFDGYGGREFQSALQAELFSATFDGRPYFNVVATGGPSNPGAAAGYGRSVGAQGVILGTVGTDFNTSSYQGSESRCVRWDGDKCKEYKSFPIPCWRRNVDLIVTPSLVSVASGRVVYSAQKRASRNTSWCGNESPSTGDLAMVTDAQRDILGDIRRDIAPYNTTLSATLKTKGVGLSDVLKAQFTAAAKAASSGDMGSACQAWASINAAQPGNLDTVYDLGVCAESAGDYGKALSLYRQAQRLAPAPDNAVNESLARAQNLADAKAALARGQKK</sequence>
<accession>A0A941HV74</accession>
<dbReference type="EMBL" id="JAGSGD010000001">
    <property type="protein sequence ID" value="MBR7619459.1"/>
    <property type="molecule type" value="Genomic_DNA"/>
</dbReference>
<keyword evidence="2" id="KW-0732">Signal</keyword>
<dbReference type="InterPro" id="IPR019734">
    <property type="entry name" value="TPR_rpt"/>
</dbReference>
<keyword evidence="4" id="KW-1185">Reference proteome</keyword>
<dbReference type="InterPro" id="IPR011990">
    <property type="entry name" value="TPR-like_helical_dom_sf"/>
</dbReference>
<dbReference type="AlphaFoldDB" id="A0A941HV74"/>
<organism evidence="3 4">
    <name type="scientific">Phenylobacterium glaciei</name>
    <dbReference type="NCBI Taxonomy" id="2803784"/>
    <lineage>
        <taxon>Bacteria</taxon>
        <taxon>Pseudomonadati</taxon>
        <taxon>Pseudomonadota</taxon>
        <taxon>Alphaproteobacteria</taxon>
        <taxon>Caulobacterales</taxon>
        <taxon>Caulobacteraceae</taxon>
        <taxon>Phenylobacterium</taxon>
    </lineage>
</organism>
<feature type="chain" id="PRO_5036829504" evidence="2">
    <location>
        <begin position="24"/>
        <end position="322"/>
    </location>
</feature>
<feature type="signal peptide" evidence="2">
    <location>
        <begin position="1"/>
        <end position="23"/>
    </location>
</feature>
<feature type="repeat" description="TPR" evidence="1">
    <location>
        <begin position="262"/>
        <end position="295"/>
    </location>
</feature>
<protein>
    <submittedName>
        <fullName evidence="3">Tetratricopeptide repeat protein</fullName>
    </submittedName>
</protein>
<comment type="caution">
    <text evidence="3">The sequence shown here is derived from an EMBL/GenBank/DDBJ whole genome shotgun (WGS) entry which is preliminary data.</text>
</comment>
<dbReference type="SUPFAM" id="SSF48452">
    <property type="entry name" value="TPR-like"/>
    <property type="match status" value="1"/>
</dbReference>
<dbReference type="RefSeq" id="WP_215339812.1">
    <property type="nucleotide sequence ID" value="NZ_JAGSGD010000001.1"/>
</dbReference>
<gene>
    <name evidence="3" type="ORF">JKL49_08675</name>
</gene>
<evidence type="ECO:0000256" key="1">
    <source>
        <dbReference type="PROSITE-ProRule" id="PRU00339"/>
    </source>
</evidence>
<dbReference type="Proteomes" id="UP000622580">
    <property type="component" value="Unassembled WGS sequence"/>
</dbReference>
<evidence type="ECO:0000313" key="3">
    <source>
        <dbReference type="EMBL" id="MBR7619459.1"/>
    </source>
</evidence>
<evidence type="ECO:0000256" key="2">
    <source>
        <dbReference type="SAM" id="SignalP"/>
    </source>
</evidence>
<evidence type="ECO:0000313" key="4">
    <source>
        <dbReference type="Proteomes" id="UP000622580"/>
    </source>
</evidence>
<dbReference type="Gene3D" id="1.25.40.10">
    <property type="entry name" value="Tetratricopeptide repeat domain"/>
    <property type="match status" value="1"/>
</dbReference>
<name>A0A941HV74_9CAUL</name>